<name>A0A6J2YLM5_SITOR</name>
<dbReference type="GO" id="GO:0008289">
    <property type="term" value="F:lipid binding"/>
    <property type="evidence" value="ECO:0007669"/>
    <property type="project" value="UniProtKB-KW"/>
</dbReference>
<gene>
    <name evidence="5" type="primary">LOC115888575</name>
</gene>
<comment type="similarity">
    <text evidence="1">Belongs to the calycin superfamily. Fatty-acid binding protein (FABP) family.</text>
</comment>
<dbReference type="RefSeq" id="XP_030764196.1">
    <property type="nucleotide sequence ID" value="XM_030908336.1"/>
</dbReference>
<dbReference type="OrthoDB" id="412780at2759"/>
<dbReference type="InterPro" id="IPR012674">
    <property type="entry name" value="Calycin"/>
</dbReference>
<dbReference type="AlphaFoldDB" id="A0A6J2YLM5"/>
<reference evidence="5" key="1">
    <citation type="submission" date="2025-08" db="UniProtKB">
        <authorList>
            <consortium name="RefSeq"/>
        </authorList>
    </citation>
    <scope>IDENTIFICATION</scope>
    <source>
        <tissue evidence="5">Gonads</tissue>
    </source>
</reference>
<dbReference type="InterPro" id="IPR000566">
    <property type="entry name" value="Lipocln_cytosolic_FA-bd_dom"/>
</dbReference>
<evidence type="ECO:0000259" key="3">
    <source>
        <dbReference type="Pfam" id="PF00061"/>
    </source>
</evidence>
<dbReference type="Pfam" id="PF00061">
    <property type="entry name" value="Lipocalin"/>
    <property type="match status" value="1"/>
</dbReference>
<dbReference type="SUPFAM" id="SSF50814">
    <property type="entry name" value="Lipocalins"/>
    <property type="match status" value="1"/>
</dbReference>
<proteinExistence type="inferred from homology"/>
<protein>
    <submittedName>
        <fullName evidence="5">Fatty acid-binding protein 12-like</fullName>
    </submittedName>
</protein>
<dbReference type="PRINTS" id="PR00178">
    <property type="entry name" value="FATTYACIDBP"/>
</dbReference>
<accession>A0A6J2YLM5</accession>
<keyword evidence="2" id="KW-0446">Lipid-binding</keyword>
<keyword evidence="4" id="KW-1185">Reference proteome</keyword>
<sequence length="134" mass="15400">MAQMVGIYTHTHSENLDDYFKAVGVPYIPRKMMCSSNPTIEISKNEDGQWTITTKTLFRNVSYTFKLGEEYEETMPGATIKSTTIIKDDKLVTECISPDNTTITRIYEFTDTGLTLTYKHEKSGKEAVRHFKRE</sequence>
<dbReference type="Proteomes" id="UP000504635">
    <property type="component" value="Unplaced"/>
</dbReference>
<dbReference type="KEGG" id="soy:115888575"/>
<dbReference type="GeneID" id="115888575"/>
<organism evidence="4 5">
    <name type="scientific">Sitophilus oryzae</name>
    <name type="common">Rice weevil</name>
    <name type="synonym">Curculio oryzae</name>
    <dbReference type="NCBI Taxonomy" id="7048"/>
    <lineage>
        <taxon>Eukaryota</taxon>
        <taxon>Metazoa</taxon>
        <taxon>Ecdysozoa</taxon>
        <taxon>Arthropoda</taxon>
        <taxon>Hexapoda</taxon>
        <taxon>Insecta</taxon>
        <taxon>Pterygota</taxon>
        <taxon>Neoptera</taxon>
        <taxon>Endopterygota</taxon>
        <taxon>Coleoptera</taxon>
        <taxon>Polyphaga</taxon>
        <taxon>Cucujiformia</taxon>
        <taxon>Curculionidae</taxon>
        <taxon>Dryophthorinae</taxon>
        <taxon>Sitophilus</taxon>
    </lineage>
</organism>
<dbReference type="Gene3D" id="2.40.128.20">
    <property type="match status" value="1"/>
</dbReference>
<dbReference type="InterPro" id="IPR000463">
    <property type="entry name" value="Fatty_acid-bd"/>
</dbReference>
<dbReference type="InParanoid" id="A0A6J2YLM5"/>
<feature type="domain" description="Lipocalin/cytosolic fatty-acid binding" evidence="3">
    <location>
        <begin position="10"/>
        <end position="109"/>
    </location>
</feature>
<dbReference type="InterPro" id="IPR031259">
    <property type="entry name" value="ILBP"/>
</dbReference>
<evidence type="ECO:0000313" key="4">
    <source>
        <dbReference type="Proteomes" id="UP000504635"/>
    </source>
</evidence>
<evidence type="ECO:0000313" key="5">
    <source>
        <dbReference type="RefSeq" id="XP_030764196.1"/>
    </source>
</evidence>
<evidence type="ECO:0000256" key="2">
    <source>
        <dbReference type="ARBA" id="ARBA00023121"/>
    </source>
</evidence>
<dbReference type="PANTHER" id="PTHR11955">
    <property type="entry name" value="FATTY ACID BINDING PROTEIN"/>
    <property type="match status" value="1"/>
</dbReference>
<dbReference type="CDD" id="cd00742">
    <property type="entry name" value="FABP"/>
    <property type="match status" value="1"/>
</dbReference>
<evidence type="ECO:0000256" key="1">
    <source>
        <dbReference type="ARBA" id="ARBA00008390"/>
    </source>
</evidence>